<evidence type="ECO:0000313" key="1">
    <source>
        <dbReference type="EMBL" id="KAI3749702.1"/>
    </source>
</evidence>
<protein>
    <submittedName>
        <fullName evidence="1">Uncharacterized protein</fullName>
    </submittedName>
</protein>
<dbReference type="EMBL" id="CM042012">
    <property type="protein sequence ID" value="KAI3749702.1"/>
    <property type="molecule type" value="Genomic_DNA"/>
</dbReference>
<sequence>MPMSQTSQTLAQSQEHVSPPFQTPNIGSVVFIQNLETLLSHHTVNQRISESLHLNCTSFFIRTIKTTGKMYTNEDNSLVSMLQMLRNS</sequence>
<reference evidence="1 2" key="2">
    <citation type="journal article" date="2022" name="Mol. Ecol. Resour.">
        <title>The genomes of chicory, endive, great burdock and yacon provide insights into Asteraceae paleo-polyploidization history and plant inulin production.</title>
        <authorList>
            <person name="Fan W."/>
            <person name="Wang S."/>
            <person name="Wang H."/>
            <person name="Wang A."/>
            <person name="Jiang F."/>
            <person name="Liu H."/>
            <person name="Zhao H."/>
            <person name="Xu D."/>
            <person name="Zhang Y."/>
        </authorList>
    </citation>
    <scope>NUCLEOTIDE SEQUENCE [LARGE SCALE GENOMIC DNA]</scope>
    <source>
        <strain evidence="2">cv. Punajuju</strain>
        <tissue evidence="1">Leaves</tissue>
    </source>
</reference>
<keyword evidence="2" id="KW-1185">Reference proteome</keyword>
<evidence type="ECO:0000313" key="2">
    <source>
        <dbReference type="Proteomes" id="UP001055811"/>
    </source>
</evidence>
<proteinExistence type="predicted"/>
<accession>A0ACB9DT13</accession>
<name>A0ACB9DT13_CICIN</name>
<dbReference type="Proteomes" id="UP001055811">
    <property type="component" value="Linkage Group LG04"/>
</dbReference>
<reference evidence="2" key="1">
    <citation type="journal article" date="2022" name="Mol. Ecol. Resour.">
        <title>The genomes of chicory, endive, great burdock and yacon provide insights into Asteraceae palaeo-polyploidization history and plant inulin production.</title>
        <authorList>
            <person name="Fan W."/>
            <person name="Wang S."/>
            <person name="Wang H."/>
            <person name="Wang A."/>
            <person name="Jiang F."/>
            <person name="Liu H."/>
            <person name="Zhao H."/>
            <person name="Xu D."/>
            <person name="Zhang Y."/>
        </authorList>
    </citation>
    <scope>NUCLEOTIDE SEQUENCE [LARGE SCALE GENOMIC DNA]</scope>
    <source>
        <strain evidence="2">cv. Punajuju</strain>
    </source>
</reference>
<comment type="caution">
    <text evidence="1">The sequence shown here is derived from an EMBL/GenBank/DDBJ whole genome shotgun (WGS) entry which is preliminary data.</text>
</comment>
<gene>
    <name evidence="1" type="ORF">L2E82_20318</name>
</gene>
<organism evidence="1 2">
    <name type="scientific">Cichorium intybus</name>
    <name type="common">Chicory</name>
    <dbReference type="NCBI Taxonomy" id="13427"/>
    <lineage>
        <taxon>Eukaryota</taxon>
        <taxon>Viridiplantae</taxon>
        <taxon>Streptophyta</taxon>
        <taxon>Embryophyta</taxon>
        <taxon>Tracheophyta</taxon>
        <taxon>Spermatophyta</taxon>
        <taxon>Magnoliopsida</taxon>
        <taxon>eudicotyledons</taxon>
        <taxon>Gunneridae</taxon>
        <taxon>Pentapetalae</taxon>
        <taxon>asterids</taxon>
        <taxon>campanulids</taxon>
        <taxon>Asterales</taxon>
        <taxon>Asteraceae</taxon>
        <taxon>Cichorioideae</taxon>
        <taxon>Cichorieae</taxon>
        <taxon>Cichoriinae</taxon>
        <taxon>Cichorium</taxon>
    </lineage>
</organism>